<evidence type="ECO:0000256" key="2">
    <source>
        <dbReference type="ARBA" id="ARBA00007331"/>
    </source>
</evidence>
<dbReference type="PANTHER" id="PTHR13031:SF0">
    <property type="entry name" value="RIBONUCLEASE P PROTEIN SUBUNIT P30"/>
    <property type="match status" value="1"/>
</dbReference>
<comment type="caution">
    <text evidence="5">The sequence shown here is derived from an EMBL/GenBank/DDBJ whole genome shotgun (WGS) entry which is preliminary data.</text>
</comment>
<dbReference type="PANTHER" id="PTHR13031">
    <property type="entry name" value="RIBONUCLEASE P SUBUNIT P30"/>
    <property type="match status" value="1"/>
</dbReference>
<accession>A0A2S5BGS9</accession>
<dbReference type="InterPro" id="IPR016195">
    <property type="entry name" value="Pol/histidinol_Pase-like"/>
</dbReference>
<feature type="region of interest" description="Disordered" evidence="4">
    <location>
        <begin position="334"/>
        <end position="399"/>
    </location>
</feature>
<name>A0A2S5BGS9_9BASI</name>
<sequence>MPSGYFDSVAVPLHLPPSAYKPVIATGKGKGKESATPSSTYHVVEQWTEQERDDMVRKVAMASLLGYSTVLLTLSIPPTFDPSLLAFPTPLFPHLDPRTAPTGTEGLVMQMWRINVEAYGDEAVKGAGQKGYYGFSNSTAHTYPAQTTLLSVTPTTLASFSHIALSVSSPSPFAPTLITLDPSISPRLPFPLKRGLISSLSRAGVGFELILRGVTRLDSTGTGGADGANGPDQPGDAGKRRRNWIAGAREVVRATEGKGVVISSGAVKAGEMRGTEDLINLCSLIGMPPSVAKDALTVNPQRAVLRGLSLRQTYRGVISNPTVTAFTPASVASSVLSDPPAGGVPKKRAVADDEQARASAIADSTAGPSREGSAAVGARAGSVASSAPLQPKRKKKRKE</sequence>
<evidence type="ECO:0000313" key="6">
    <source>
        <dbReference type="Proteomes" id="UP000237144"/>
    </source>
</evidence>
<dbReference type="STRING" id="741276.A0A2S5BGS9"/>
<feature type="region of interest" description="Disordered" evidence="4">
    <location>
        <begin position="220"/>
        <end position="241"/>
    </location>
</feature>
<dbReference type="GO" id="GO:0008033">
    <property type="term" value="P:tRNA processing"/>
    <property type="evidence" value="ECO:0007669"/>
    <property type="project" value="UniProtKB-KW"/>
</dbReference>
<evidence type="ECO:0000313" key="5">
    <source>
        <dbReference type="EMBL" id="POY75964.1"/>
    </source>
</evidence>
<dbReference type="Proteomes" id="UP000237144">
    <property type="component" value="Unassembled WGS sequence"/>
</dbReference>
<organism evidence="5 6">
    <name type="scientific">Rhodotorula taiwanensis</name>
    <dbReference type="NCBI Taxonomy" id="741276"/>
    <lineage>
        <taxon>Eukaryota</taxon>
        <taxon>Fungi</taxon>
        <taxon>Dikarya</taxon>
        <taxon>Basidiomycota</taxon>
        <taxon>Pucciniomycotina</taxon>
        <taxon>Microbotryomycetes</taxon>
        <taxon>Sporidiobolales</taxon>
        <taxon>Sporidiobolaceae</taxon>
        <taxon>Rhodotorula</taxon>
    </lineage>
</organism>
<dbReference type="GO" id="GO:0005655">
    <property type="term" value="C:nucleolar ribonuclease P complex"/>
    <property type="evidence" value="ECO:0007669"/>
    <property type="project" value="TreeGrafter"/>
</dbReference>
<dbReference type="SUPFAM" id="SSF89550">
    <property type="entry name" value="PHP domain-like"/>
    <property type="match status" value="1"/>
</dbReference>
<dbReference type="Gene3D" id="3.20.20.140">
    <property type="entry name" value="Metal-dependent hydrolases"/>
    <property type="match status" value="1"/>
</dbReference>
<dbReference type="EMBL" id="PJQD01000009">
    <property type="protein sequence ID" value="POY75964.1"/>
    <property type="molecule type" value="Genomic_DNA"/>
</dbReference>
<proteinExistence type="inferred from homology"/>
<keyword evidence="6" id="KW-1185">Reference proteome</keyword>
<evidence type="ECO:0000256" key="1">
    <source>
        <dbReference type="ARBA" id="ARBA00004123"/>
    </source>
</evidence>
<reference evidence="5 6" key="1">
    <citation type="journal article" date="2018" name="Front. Microbiol.">
        <title>Prospects for Fungal Bioremediation of Acidic Radioactive Waste Sites: Characterization and Genome Sequence of Rhodotorula taiwanensis MD1149.</title>
        <authorList>
            <person name="Tkavc R."/>
            <person name="Matrosova V.Y."/>
            <person name="Grichenko O.E."/>
            <person name="Gostincar C."/>
            <person name="Volpe R.P."/>
            <person name="Klimenkova P."/>
            <person name="Gaidamakova E.K."/>
            <person name="Zhou C.E."/>
            <person name="Stewart B.J."/>
            <person name="Lyman M.G."/>
            <person name="Malfatti S.A."/>
            <person name="Rubinfeld B."/>
            <person name="Courtot M."/>
            <person name="Singh J."/>
            <person name="Dalgard C.L."/>
            <person name="Hamilton T."/>
            <person name="Frey K.G."/>
            <person name="Gunde-Cimerman N."/>
            <person name="Dugan L."/>
            <person name="Daly M.J."/>
        </authorList>
    </citation>
    <scope>NUCLEOTIDE SEQUENCE [LARGE SCALE GENOMIC DNA]</scope>
    <source>
        <strain evidence="5 6">MD1149</strain>
    </source>
</reference>
<comment type="similarity">
    <text evidence="2">Belongs to the eukaryotic/archaeal RNase P protein component 3 family.</text>
</comment>
<dbReference type="AlphaFoldDB" id="A0A2S5BGS9"/>
<evidence type="ECO:0000256" key="4">
    <source>
        <dbReference type="SAM" id="MobiDB-lite"/>
    </source>
</evidence>
<dbReference type="GO" id="GO:0003723">
    <property type="term" value="F:RNA binding"/>
    <property type="evidence" value="ECO:0007669"/>
    <property type="project" value="TreeGrafter"/>
</dbReference>
<dbReference type="OrthoDB" id="17948at2759"/>
<dbReference type="InterPro" id="IPR002738">
    <property type="entry name" value="RNase_P_p30"/>
</dbReference>
<protein>
    <submittedName>
        <fullName evidence="5">Uncharacterized protein</fullName>
    </submittedName>
</protein>
<evidence type="ECO:0000256" key="3">
    <source>
        <dbReference type="ARBA" id="ARBA00022694"/>
    </source>
</evidence>
<dbReference type="Pfam" id="PF01876">
    <property type="entry name" value="RNase_P_p30"/>
    <property type="match status" value="1"/>
</dbReference>
<feature type="compositionally biased region" description="Low complexity" evidence="4">
    <location>
        <begin position="369"/>
        <end position="387"/>
    </location>
</feature>
<comment type="subcellular location">
    <subcellularLocation>
        <location evidence="1">Nucleus</location>
    </subcellularLocation>
</comment>
<gene>
    <name evidence="5" type="ORF">BMF94_1048</name>
</gene>
<keyword evidence="3" id="KW-0819">tRNA processing</keyword>